<dbReference type="InterPro" id="IPR013785">
    <property type="entry name" value="Aldolase_TIM"/>
</dbReference>
<dbReference type="EMBL" id="UGSC01000001">
    <property type="protein sequence ID" value="SUA69705.1"/>
    <property type="molecule type" value="Genomic_DNA"/>
</dbReference>
<evidence type="ECO:0000313" key="5">
    <source>
        <dbReference type="Proteomes" id="UP000254400"/>
    </source>
</evidence>
<evidence type="ECO:0000256" key="1">
    <source>
        <dbReference type="ARBA" id="ARBA00022630"/>
    </source>
</evidence>
<dbReference type="InterPro" id="IPR051799">
    <property type="entry name" value="NADH_flavin_oxidoreductase"/>
</dbReference>
<reference evidence="4 5" key="1">
    <citation type="submission" date="2018-06" db="EMBL/GenBank/DDBJ databases">
        <authorList>
            <consortium name="Pathogen Informatics"/>
            <person name="Doyle S."/>
        </authorList>
    </citation>
    <scope>NUCLEOTIDE SEQUENCE [LARGE SCALE GENOMIC DNA]</scope>
    <source>
        <strain evidence="4 5">NCTC10343</strain>
    </source>
</reference>
<dbReference type="PANTHER" id="PTHR43656">
    <property type="entry name" value="BINDING OXIDOREDUCTASE, PUTATIVE (AFU_ORTHOLOGUE AFUA_2G08260)-RELATED"/>
    <property type="match status" value="1"/>
</dbReference>
<dbReference type="InterPro" id="IPR001155">
    <property type="entry name" value="OxRdtase_FMN_N"/>
</dbReference>
<feature type="domain" description="NADH:flavin oxidoreductase/NADH oxidase N-terminal" evidence="3">
    <location>
        <begin position="2"/>
        <end position="101"/>
    </location>
</feature>
<keyword evidence="1" id="KW-0285">Flavoprotein</keyword>
<sequence>MEKVVDAVHTAGSSIVVQLEHAGALSQGNRFKSQNLAPSEVLPKGEPLAFYGGAESFSTPIAATKEDIEEVIRGFVASAVRAKSVGFDGVEIHGANGYLLD</sequence>
<proteinExistence type="predicted"/>
<name>A0A378XXQ9_PAEPO</name>
<accession>A0A378XXQ9</accession>
<dbReference type="PANTHER" id="PTHR43656:SF2">
    <property type="entry name" value="BINDING OXIDOREDUCTASE, PUTATIVE (AFU_ORTHOLOGUE AFUA_2G08260)-RELATED"/>
    <property type="match status" value="1"/>
</dbReference>
<protein>
    <submittedName>
        <fullName evidence="4">NADH:flavin oxidoreductase</fullName>
        <ecNumber evidence="4">1.-.-.-</ecNumber>
    </submittedName>
</protein>
<evidence type="ECO:0000313" key="4">
    <source>
        <dbReference type="EMBL" id="SUA69705.1"/>
    </source>
</evidence>
<gene>
    <name evidence="4" type="ORF">NCTC10343_02570</name>
</gene>
<dbReference type="GO" id="GO:0010181">
    <property type="term" value="F:FMN binding"/>
    <property type="evidence" value="ECO:0007669"/>
    <property type="project" value="InterPro"/>
</dbReference>
<organism evidence="4 5">
    <name type="scientific">Paenibacillus polymyxa</name>
    <name type="common">Bacillus polymyxa</name>
    <dbReference type="NCBI Taxonomy" id="1406"/>
    <lineage>
        <taxon>Bacteria</taxon>
        <taxon>Bacillati</taxon>
        <taxon>Bacillota</taxon>
        <taxon>Bacilli</taxon>
        <taxon>Bacillales</taxon>
        <taxon>Paenibacillaceae</taxon>
        <taxon>Paenibacillus</taxon>
    </lineage>
</organism>
<dbReference type="Pfam" id="PF00724">
    <property type="entry name" value="Oxidored_FMN"/>
    <property type="match status" value="1"/>
</dbReference>
<dbReference type="GO" id="GO:0016491">
    <property type="term" value="F:oxidoreductase activity"/>
    <property type="evidence" value="ECO:0007669"/>
    <property type="project" value="UniProtKB-KW"/>
</dbReference>
<evidence type="ECO:0000259" key="3">
    <source>
        <dbReference type="Pfam" id="PF00724"/>
    </source>
</evidence>
<dbReference type="EC" id="1.-.-.-" evidence="4"/>
<dbReference type="AlphaFoldDB" id="A0A378XXQ9"/>
<dbReference type="Gene3D" id="3.20.20.70">
    <property type="entry name" value="Aldolase class I"/>
    <property type="match status" value="1"/>
</dbReference>
<dbReference type="SUPFAM" id="SSF51395">
    <property type="entry name" value="FMN-linked oxidoreductases"/>
    <property type="match status" value="1"/>
</dbReference>
<dbReference type="Proteomes" id="UP000254400">
    <property type="component" value="Unassembled WGS sequence"/>
</dbReference>
<evidence type="ECO:0000256" key="2">
    <source>
        <dbReference type="ARBA" id="ARBA00023002"/>
    </source>
</evidence>
<keyword evidence="2 4" id="KW-0560">Oxidoreductase</keyword>